<evidence type="ECO:0000256" key="4">
    <source>
        <dbReference type="ARBA" id="ARBA00022833"/>
    </source>
</evidence>
<dbReference type="Gramene" id="Aco009700.1.mrna1">
    <property type="protein sequence ID" value="Aco009700.1.mrna1"/>
    <property type="gene ID" value="Aco009700.1.path1"/>
</dbReference>
<feature type="domain" description="Oberon-like PHD finger" evidence="6">
    <location>
        <begin position="160"/>
        <end position="293"/>
    </location>
</feature>
<reference evidence="10" key="2">
    <citation type="submission" date="2025-08" db="UniProtKB">
        <authorList>
            <consortium name="RefSeq"/>
        </authorList>
    </citation>
    <scope>IDENTIFICATION</scope>
    <source>
        <tissue evidence="10">Leaf</tissue>
    </source>
</reference>
<dbReference type="InterPro" id="IPR056034">
    <property type="entry name" value="DUF7615"/>
</dbReference>
<name>A0A6P5FME9_ANACO</name>
<dbReference type="GO" id="GO:0005634">
    <property type="term" value="C:nucleus"/>
    <property type="evidence" value="ECO:0007669"/>
    <property type="project" value="UniProtKB-SubCell"/>
</dbReference>
<reference evidence="9" key="1">
    <citation type="journal article" date="2015" name="Nat. Genet.">
        <title>The pineapple genome and the evolution of CAM photosynthesis.</title>
        <authorList>
            <person name="Ming R."/>
            <person name="VanBuren R."/>
            <person name="Wai C.M."/>
            <person name="Tang H."/>
            <person name="Schatz M.C."/>
            <person name="Bowers J.E."/>
            <person name="Lyons E."/>
            <person name="Wang M.L."/>
            <person name="Chen J."/>
            <person name="Biggers E."/>
            <person name="Zhang J."/>
            <person name="Huang L."/>
            <person name="Zhang L."/>
            <person name="Miao W."/>
            <person name="Zhang J."/>
            <person name="Ye Z."/>
            <person name="Miao C."/>
            <person name="Lin Z."/>
            <person name="Wang H."/>
            <person name="Zhou H."/>
            <person name="Yim W.C."/>
            <person name="Priest H.D."/>
            <person name="Zheng C."/>
            <person name="Woodhouse M."/>
            <person name="Edger P.P."/>
            <person name="Guyot R."/>
            <person name="Guo H.B."/>
            <person name="Guo H."/>
            <person name="Zheng G."/>
            <person name="Singh R."/>
            <person name="Sharma A."/>
            <person name="Min X."/>
            <person name="Zheng Y."/>
            <person name="Lee H."/>
            <person name="Gurtowski J."/>
            <person name="Sedlazeck F.J."/>
            <person name="Harkess A."/>
            <person name="McKain M.R."/>
            <person name="Liao Z."/>
            <person name="Fang J."/>
            <person name="Liu J."/>
            <person name="Zhang X."/>
            <person name="Zhang Q."/>
            <person name="Hu W."/>
            <person name="Qin Y."/>
            <person name="Wang K."/>
            <person name="Chen L.Y."/>
            <person name="Shirley N."/>
            <person name="Lin Y.R."/>
            <person name="Liu L.Y."/>
            <person name="Hernandez A.G."/>
            <person name="Wright C.L."/>
            <person name="Bulone V."/>
            <person name="Tuskan G.A."/>
            <person name="Heath K."/>
            <person name="Zee F."/>
            <person name="Moore P.H."/>
            <person name="Sunkar R."/>
            <person name="Leebens-Mack J.H."/>
            <person name="Mockler T."/>
            <person name="Bennetzen J.L."/>
            <person name="Freeling M."/>
            <person name="Sankoff D."/>
            <person name="Paterson A.H."/>
            <person name="Zhu X."/>
            <person name="Yang X."/>
            <person name="Smith J.A."/>
            <person name="Cushman J.C."/>
            <person name="Paull R.E."/>
            <person name="Yu Q."/>
        </authorList>
    </citation>
    <scope>NUCLEOTIDE SEQUENCE [LARGE SCALE GENOMIC DNA]</scope>
    <source>
        <strain evidence="9">cv. F153</strain>
    </source>
</reference>
<dbReference type="PANTHER" id="PTHR33345">
    <property type="entry name" value="ADAPTER PROTEIN, PUTATIVE-RELATED"/>
    <property type="match status" value="1"/>
</dbReference>
<dbReference type="Proteomes" id="UP000515123">
    <property type="component" value="Linkage group 1"/>
</dbReference>
<feature type="domain" description="DUF7081" evidence="7">
    <location>
        <begin position="33"/>
        <end position="124"/>
    </location>
</feature>
<dbReference type="InterPro" id="IPR032881">
    <property type="entry name" value="Oberon-like_PHD"/>
</dbReference>
<evidence type="ECO:0000256" key="3">
    <source>
        <dbReference type="ARBA" id="ARBA00022771"/>
    </source>
</evidence>
<keyword evidence="9" id="KW-1185">Reference proteome</keyword>
<protein>
    <submittedName>
        <fullName evidence="10">Protein OBERON 2 isoform X1</fullName>
    </submittedName>
</protein>
<evidence type="ECO:0000259" key="8">
    <source>
        <dbReference type="Pfam" id="PF24590"/>
    </source>
</evidence>
<evidence type="ECO:0000313" key="9">
    <source>
        <dbReference type="Proteomes" id="UP000515123"/>
    </source>
</evidence>
<dbReference type="Pfam" id="PF23299">
    <property type="entry name" value="DUF7081"/>
    <property type="match status" value="1"/>
</dbReference>
<evidence type="ECO:0000256" key="1">
    <source>
        <dbReference type="ARBA" id="ARBA00004123"/>
    </source>
</evidence>
<evidence type="ECO:0000313" key="10">
    <source>
        <dbReference type="RefSeq" id="XP_020097134.1"/>
    </source>
</evidence>
<dbReference type="OrthoDB" id="1145453at2759"/>
<keyword evidence="2" id="KW-0479">Metal-binding</keyword>
<dbReference type="Pfam" id="PF07227">
    <property type="entry name" value="PHD_Oberon"/>
    <property type="match status" value="1"/>
</dbReference>
<feature type="domain" description="DUF7615" evidence="8">
    <location>
        <begin position="390"/>
        <end position="495"/>
    </location>
</feature>
<organism evidence="9 10">
    <name type="scientific">Ananas comosus</name>
    <name type="common">Pineapple</name>
    <name type="synonym">Ananas ananas</name>
    <dbReference type="NCBI Taxonomy" id="4615"/>
    <lineage>
        <taxon>Eukaryota</taxon>
        <taxon>Viridiplantae</taxon>
        <taxon>Streptophyta</taxon>
        <taxon>Embryophyta</taxon>
        <taxon>Tracheophyta</taxon>
        <taxon>Spermatophyta</taxon>
        <taxon>Magnoliopsida</taxon>
        <taxon>Liliopsida</taxon>
        <taxon>Poales</taxon>
        <taxon>Bromeliaceae</taxon>
        <taxon>Bromelioideae</taxon>
        <taxon>Ananas</taxon>
    </lineage>
</organism>
<dbReference type="PANTHER" id="PTHR33345:SF6">
    <property type="entry name" value="OS03G0747200 PROTEIN"/>
    <property type="match status" value="1"/>
</dbReference>
<evidence type="ECO:0000256" key="5">
    <source>
        <dbReference type="ARBA" id="ARBA00023242"/>
    </source>
</evidence>
<gene>
    <name evidence="10" type="primary">LOC109716211</name>
</gene>
<dbReference type="InterPro" id="IPR055508">
    <property type="entry name" value="DUF7081"/>
</dbReference>
<evidence type="ECO:0000259" key="6">
    <source>
        <dbReference type="Pfam" id="PF07227"/>
    </source>
</evidence>
<evidence type="ECO:0000256" key="2">
    <source>
        <dbReference type="ARBA" id="ARBA00022723"/>
    </source>
</evidence>
<proteinExistence type="predicted"/>
<keyword evidence="4" id="KW-0862">Zinc</keyword>
<dbReference type="RefSeq" id="XP_020097134.1">
    <property type="nucleotide sequence ID" value="XM_020241545.1"/>
</dbReference>
<keyword evidence="5" id="KW-0539">Nucleus</keyword>
<accession>A0A6P5FME9</accession>
<dbReference type="GO" id="GO:0008270">
    <property type="term" value="F:zinc ion binding"/>
    <property type="evidence" value="ECO:0007669"/>
    <property type="project" value="UniProtKB-KW"/>
</dbReference>
<comment type="subcellular location">
    <subcellularLocation>
        <location evidence="1">Nucleus</location>
    </subcellularLocation>
</comment>
<dbReference type="Pfam" id="PF24590">
    <property type="entry name" value="DUF7615"/>
    <property type="match status" value="1"/>
</dbReference>
<dbReference type="AlphaFoldDB" id="A0A6P5FME9"/>
<evidence type="ECO:0000259" key="7">
    <source>
        <dbReference type="Pfam" id="PF23299"/>
    </source>
</evidence>
<sequence>MTKGSKTRVIDLVSEESNSDELPLKQARLETFPVAGGSSGNGLPYAPEDWPCHGDVWRWKVGNRPAASGYWLDRYLYPPSRLRKVTGNKTGFQSRASVEEYLRKDFPEMDLNCFFSSFIWKVPCEGRMPKKGTEKNVHTFKGVSDHTESESPVKAGDCKARNKLCNRQKEAKTNASAQKECDICCVEAGFCRDCCCILCSKTIDPAHDGYSFVKCEAIIDRNQICGHIAHIECALRSYMAGTVGGSIGLDVEYYCRRCDNKTDLMPHVTKIVQICESLDSEDEIGQILNLGLCILRGSQQMRAKILRNGIMSILGKLKCGANLDGIWRGEDNAASVHTAGPYPKSEVTVLEAQQTGKNERAADCASIVHPLQKSETNHRPVYITSDDGNISAKLEDEIDSALKELKKSQESECKIAEQKLYAQKDFLLSLYRLLESERSELADPMPSPNSRNCDTLLSNVLNRVDQIKREEEKFRSMLKISNGFGRTPQNIVRQHFGLTVDD</sequence>
<keyword evidence="3" id="KW-0863">Zinc-finger</keyword>
<dbReference type="GeneID" id="109716211"/>